<gene>
    <name evidence="2" type="ORF">NDU88_000954</name>
</gene>
<dbReference type="EMBL" id="JANPWB010000001">
    <property type="protein sequence ID" value="KAJ1213316.1"/>
    <property type="molecule type" value="Genomic_DNA"/>
</dbReference>
<dbReference type="Proteomes" id="UP001066276">
    <property type="component" value="Chromosome 1_1"/>
</dbReference>
<protein>
    <submittedName>
        <fullName evidence="2">Uncharacterized protein</fullName>
    </submittedName>
</protein>
<organism evidence="2 3">
    <name type="scientific">Pleurodeles waltl</name>
    <name type="common">Iberian ribbed newt</name>
    <dbReference type="NCBI Taxonomy" id="8319"/>
    <lineage>
        <taxon>Eukaryota</taxon>
        <taxon>Metazoa</taxon>
        <taxon>Chordata</taxon>
        <taxon>Craniata</taxon>
        <taxon>Vertebrata</taxon>
        <taxon>Euteleostomi</taxon>
        <taxon>Amphibia</taxon>
        <taxon>Batrachia</taxon>
        <taxon>Caudata</taxon>
        <taxon>Salamandroidea</taxon>
        <taxon>Salamandridae</taxon>
        <taxon>Pleurodelinae</taxon>
        <taxon>Pleurodeles</taxon>
    </lineage>
</organism>
<name>A0AAV7WKX9_PLEWA</name>
<evidence type="ECO:0000313" key="2">
    <source>
        <dbReference type="EMBL" id="KAJ1213316.1"/>
    </source>
</evidence>
<keyword evidence="3" id="KW-1185">Reference proteome</keyword>
<keyword evidence="1" id="KW-1133">Transmembrane helix</keyword>
<comment type="caution">
    <text evidence="2">The sequence shown here is derived from an EMBL/GenBank/DDBJ whole genome shotgun (WGS) entry which is preliminary data.</text>
</comment>
<evidence type="ECO:0000256" key="1">
    <source>
        <dbReference type="SAM" id="Phobius"/>
    </source>
</evidence>
<feature type="transmembrane region" description="Helical" evidence="1">
    <location>
        <begin position="12"/>
        <end position="35"/>
    </location>
</feature>
<dbReference type="AlphaFoldDB" id="A0AAV7WKX9"/>
<keyword evidence="1" id="KW-0812">Transmembrane</keyword>
<evidence type="ECO:0000313" key="3">
    <source>
        <dbReference type="Proteomes" id="UP001066276"/>
    </source>
</evidence>
<reference evidence="2" key="1">
    <citation type="journal article" date="2022" name="bioRxiv">
        <title>Sequencing and chromosome-scale assembly of the giantPleurodeles waltlgenome.</title>
        <authorList>
            <person name="Brown T."/>
            <person name="Elewa A."/>
            <person name="Iarovenko S."/>
            <person name="Subramanian E."/>
            <person name="Araus A.J."/>
            <person name="Petzold A."/>
            <person name="Susuki M."/>
            <person name="Suzuki K.-i.T."/>
            <person name="Hayashi T."/>
            <person name="Toyoda A."/>
            <person name="Oliveira C."/>
            <person name="Osipova E."/>
            <person name="Leigh N.D."/>
            <person name="Simon A."/>
            <person name="Yun M.H."/>
        </authorList>
    </citation>
    <scope>NUCLEOTIDE SEQUENCE</scope>
    <source>
        <strain evidence="2">20211129_DDA</strain>
        <tissue evidence="2">Liver</tissue>
    </source>
</reference>
<proteinExistence type="predicted"/>
<keyword evidence="1" id="KW-0472">Membrane</keyword>
<dbReference type="PROSITE" id="PS51257">
    <property type="entry name" value="PROKAR_LIPOPROTEIN"/>
    <property type="match status" value="1"/>
</dbReference>
<accession>A0AAV7WKX9</accession>
<sequence length="241" mass="21855">MHDSPWRQGYSASAGGYGCTVVVVPVVVGVLPVVVGGSSSSSFSCSLGRLPTGAAAAATGATVSVAGGGACSGAGGGAGHGGGAGGASGGGRLQPFPCSLGRLPTGAAAADSSGACGGAGGGAGGSACGGACGGAGGSACSGACGGADGGVTLGLAAGFFDVALLGGCGSFPLLDAVPFFTFPSGGMFFALAGVGGTLAGLTGAPFEPMTAAGTTADVDLVVEVLGWVLATLARVEGRGEE</sequence>